<sequence length="109" mass="11824">MATAMPTAIEVPSTSPQLTKPQLDSLAKSAIQQLEAGKNVFQVIAGVTTVFGGDDDKAQVLLESLEEQGQITKREADLFKRSMKWWEYLLCFSCGAGGGVDICGRYCHP</sequence>
<organism evidence="1 2">
    <name type="scientific">Zymoseptoria brevis</name>
    <dbReference type="NCBI Taxonomy" id="1047168"/>
    <lineage>
        <taxon>Eukaryota</taxon>
        <taxon>Fungi</taxon>
        <taxon>Dikarya</taxon>
        <taxon>Ascomycota</taxon>
        <taxon>Pezizomycotina</taxon>
        <taxon>Dothideomycetes</taxon>
        <taxon>Dothideomycetidae</taxon>
        <taxon>Mycosphaerellales</taxon>
        <taxon>Mycosphaerellaceae</taxon>
        <taxon>Zymoseptoria</taxon>
    </lineage>
</organism>
<protein>
    <submittedName>
        <fullName evidence="1">Uncharacterized protein</fullName>
    </submittedName>
</protein>
<accession>A0A0F4GYF4</accession>
<evidence type="ECO:0000313" key="1">
    <source>
        <dbReference type="EMBL" id="KJY02422.1"/>
    </source>
</evidence>
<gene>
    <name evidence="1" type="ORF">TI39_contig53g00017</name>
</gene>
<dbReference type="EMBL" id="LAFY01000050">
    <property type="protein sequence ID" value="KJY02422.1"/>
    <property type="molecule type" value="Genomic_DNA"/>
</dbReference>
<dbReference type="AlphaFoldDB" id="A0A0F4GYF4"/>
<dbReference type="Proteomes" id="UP000033647">
    <property type="component" value="Unassembled WGS sequence"/>
</dbReference>
<name>A0A0F4GYF4_9PEZI</name>
<keyword evidence="2" id="KW-1185">Reference proteome</keyword>
<proteinExistence type="predicted"/>
<reference evidence="1 2" key="1">
    <citation type="submission" date="2015-03" db="EMBL/GenBank/DDBJ databases">
        <title>RNA-seq based gene annotation and comparative genomics of four Zymoseptoria species reveal species-specific pathogenicity related genes and transposable element activity.</title>
        <authorList>
            <person name="Grandaubert J."/>
            <person name="Bhattacharyya A."/>
            <person name="Stukenbrock E.H."/>
        </authorList>
    </citation>
    <scope>NUCLEOTIDE SEQUENCE [LARGE SCALE GENOMIC DNA]</scope>
    <source>
        <strain evidence="1 2">Zb18110</strain>
    </source>
</reference>
<comment type="caution">
    <text evidence="1">The sequence shown here is derived from an EMBL/GenBank/DDBJ whole genome shotgun (WGS) entry which is preliminary data.</text>
</comment>
<evidence type="ECO:0000313" key="2">
    <source>
        <dbReference type="Proteomes" id="UP000033647"/>
    </source>
</evidence>